<gene>
    <name evidence="3" type="ORF">BCR44DRAFT_1012955</name>
</gene>
<protein>
    <recommendedName>
        <fullName evidence="2">E3 UFM1-protein ligase 1-like N-terminal domain-containing protein</fullName>
    </recommendedName>
</protein>
<evidence type="ECO:0000256" key="1">
    <source>
        <dbReference type="SAM" id="MobiDB-lite"/>
    </source>
</evidence>
<dbReference type="AlphaFoldDB" id="A0A1Y2I6U2"/>
<reference evidence="3 4" key="1">
    <citation type="submission" date="2016-07" db="EMBL/GenBank/DDBJ databases">
        <title>Pervasive Adenine N6-methylation of Active Genes in Fungi.</title>
        <authorList>
            <consortium name="DOE Joint Genome Institute"/>
            <person name="Mondo S.J."/>
            <person name="Dannebaum R.O."/>
            <person name="Kuo R.C."/>
            <person name="Labutti K."/>
            <person name="Haridas S."/>
            <person name="Kuo A."/>
            <person name="Salamov A."/>
            <person name="Ahrendt S.R."/>
            <person name="Lipzen A."/>
            <person name="Sullivan W."/>
            <person name="Andreopoulos W.B."/>
            <person name="Clum A."/>
            <person name="Lindquist E."/>
            <person name="Daum C."/>
            <person name="Ramamoorthy G.K."/>
            <person name="Gryganskyi A."/>
            <person name="Culley D."/>
            <person name="Magnuson J.K."/>
            <person name="James T.Y."/>
            <person name="O'Malley M.A."/>
            <person name="Stajich J.E."/>
            <person name="Spatafora J.W."/>
            <person name="Visel A."/>
            <person name="Grigoriev I.V."/>
        </authorList>
    </citation>
    <scope>NUCLEOTIDE SEQUENCE [LARGE SCALE GENOMIC DNA]</scope>
    <source>
        <strain evidence="3 4">PL171</strain>
    </source>
</reference>
<dbReference type="EMBL" id="MCFL01000001">
    <property type="protein sequence ID" value="ORZ41731.1"/>
    <property type="molecule type" value="Genomic_DNA"/>
</dbReference>
<proteinExistence type="predicted"/>
<evidence type="ECO:0000313" key="3">
    <source>
        <dbReference type="EMBL" id="ORZ41731.1"/>
    </source>
</evidence>
<sequence>MAFSPSSSSSSSSTAKAKSKAKASSETPSPPSSTAATNIPAHVLDHLLDLLVGCGDLPPSFHTVATADPSLVTEAYLVAKLQSTLDARGHVPFHQLAALLQVNQQTADHILDLVLSGAQGSVFLVDSFVVTQAGYKGLEHQLVDVITERGGVANADTLAGATGTSTGLVYLMLDKPHLLSAVHRDSIDTSVYYSSLFANKLAVQLADTLSNATEPTNIKPILTSTGCPAGLWQSTLHALMPTLAGRVSNLLYTPTAY</sequence>
<keyword evidence="4" id="KW-1185">Reference proteome</keyword>
<feature type="region of interest" description="Disordered" evidence="1">
    <location>
        <begin position="1"/>
        <end position="36"/>
    </location>
</feature>
<evidence type="ECO:0000259" key="2">
    <source>
        <dbReference type="Pfam" id="PF09743"/>
    </source>
</evidence>
<dbReference type="Pfam" id="PF09743">
    <property type="entry name" value="E3_UFM1_ligase"/>
    <property type="match status" value="1"/>
</dbReference>
<organism evidence="3 4">
    <name type="scientific">Catenaria anguillulae PL171</name>
    <dbReference type="NCBI Taxonomy" id="765915"/>
    <lineage>
        <taxon>Eukaryota</taxon>
        <taxon>Fungi</taxon>
        <taxon>Fungi incertae sedis</taxon>
        <taxon>Blastocladiomycota</taxon>
        <taxon>Blastocladiomycetes</taxon>
        <taxon>Blastocladiales</taxon>
        <taxon>Catenariaceae</taxon>
        <taxon>Catenaria</taxon>
    </lineage>
</organism>
<evidence type="ECO:0000313" key="4">
    <source>
        <dbReference type="Proteomes" id="UP000193411"/>
    </source>
</evidence>
<comment type="caution">
    <text evidence="3">The sequence shown here is derived from an EMBL/GenBank/DDBJ whole genome shotgun (WGS) entry which is preliminary data.</text>
</comment>
<name>A0A1Y2I6U2_9FUNG</name>
<dbReference type="InterPro" id="IPR056579">
    <property type="entry name" value="Ufl1_N"/>
</dbReference>
<accession>A0A1Y2I6U2</accession>
<feature type="domain" description="E3 UFM1-protein ligase 1-like N-terminal" evidence="2">
    <location>
        <begin position="71"/>
        <end position="257"/>
    </location>
</feature>
<dbReference type="Proteomes" id="UP000193411">
    <property type="component" value="Unassembled WGS sequence"/>
</dbReference>